<evidence type="ECO:0000256" key="6">
    <source>
        <dbReference type="ARBA" id="ARBA00022568"/>
    </source>
</evidence>
<dbReference type="InterPro" id="IPR044880">
    <property type="entry name" value="NCX_ion-bd_dom_sf"/>
</dbReference>
<dbReference type="PANTHER" id="PTHR10846:SF72">
    <property type="entry name" value="SODIUM_POTASSIUM_CALCIUM EXCHANGER NCKX30C"/>
    <property type="match status" value="1"/>
</dbReference>
<feature type="transmembrane region" description="Helical" evidence="17">
    <location>
        <begin position="257"/>
        <end position="276"/>
    </location>
</feature>
<keyword evidence="20" id="KW-1185">Reference proteome</keyword>
<evidence type="ECO:0000256" key="17">
    <source>
        <dbReference type="SAM" id="Phobius"/>
    </source>
</evidence>
<keyword evidence="5" id="KW-0633">Potassium transport</keyword>
<dbReference type="InterPro" id="IPR004837">
    <property type="entry name" value="NaCa_Exmemb"/>
</dbReference>
<gene>
    <name evidence="19" type="ORF">DERF_010669</name>
</gene>
<keyword evidence="4" id="KW-0050">Antiport</keyword>
<keyword evidence="7 17" id="KW-0812">Transmembrane</keyword>
<evidence type="ECO:0000256" key="7">
    <source>
        <dbReference type="ARBA" id="ARBA00022692"/>
    </source>
</evidence>
<evidence type="ECO:0000256" key="13">
    <source>
        <dbReference type="ARBA" id="ARBA00023053"/>
    </source>
</evidence>
<evidence type="ECO:0000259" key="18">
    <source>
        <dbReference type="Pfam" id="PF01699"/>
    </source>
</evidence>
<keyword evidence="6" id="KW-0109">Calcium transport</keyword>
<evidence type="ECO:0000256" key="8">
    <source>
        <dbReference type="ARBA" id="ARBA00022729"/>
    </source>
</evidence>
<evidence type="ECO:0000256" key="1">
    <source>
        <dbReference type="ARBA" id="ARBA00004141"/>
    </source>
</evidence>
<dbReference type="NCBIfam" id="TIGR00367">
    <property type="entry name" value="calcium/sodium antiporter"/>
    <property type="match status" value="1"/>
</dbReference>
<dbReference type="EMBL" id="ASGP02000005">
    <property type="protein sequence ID" value="KAH9505902.1"/>
    <property type="molecule type" value="Genomic_DNA"/>
</dbReference>
<keyword evidence="8" id="KW-0732">Signal</keyword>
<dbReference type="FunFam" id="1.20.1420.30:FF:000009">
    <property type="entry name" value="sodium/potassium/calcium exchanger 5 isoform X2"/>
    <property type="match status" value="1"/>
</dbReference>
<name>A0A922HTF5_DERFA</name>
<dbReference type="GO" id="GO:0005262">
    <property type="term" value="F:calcium channel activity"/>
    <property type="evidence" value="ECO:0007669"/>
    <property type="project" value="TreeGrafter"/>
</dbReference>
<keyword evidence="14" id="KW-0406">Ion transport</keyword>
<dbReference type="PANTHER" id="PTHR10846">
    <property type="entry name" value="SODIUM/POTASSIUM/CALCIUM EXCHANGER"/>
    <property type="match status" value="1"/>
</dbReference>
<evidence type="ECO:0000256" key="3">
    <source>
        <dbReference type="ARBA" id="ARBA00022448"/>
    </source>
</evidence>
<sequence length="662" mass="75159">MFMMMNNNSAKLSNYHYCLLKLENRQKRFHYRRIWRICIWSLSAIFLFTMFIHSLLLTIDDDDDHDHSSPSSSIHSSLCNLNKNHHHHHRKSLPMANINDTDRLSFNFFIIRKLLTSSSSSSPIDDDNDGSSMIKDPKFPPDLFTEKQRRNGAIIFHIIGMIYMFVALAIVCDEFFIPSLDVITEKLAISEDVAGATFMAAGGSAPELFTSIIGVFISFDDVGIGTIVGSAVFNILFVLSMCAIFSKNVLDLTWWPLFRDVSFYSLILITLVIFFIDSTIFWYEALILLTWYAAYVIFMKFNESIEQFVKRIINGAKVNNNGNDDVMNIPSNYQFKRKSSTPMLHGGTKFRQGLLQLMIHSIDPLYEEPLQMAQTNIIDGNIMSSTTTTTIASKSHIHPPGAAYCPICGEDKHQIKLDSNGIFHTHDHHQYQQQHNNNNNNKIMEIITGTENNDVPLDVSWPETLRERLTYCLLAPIIIPLWLTLPDVRRADKRKWFSITFIGSIMWIGLYSYFMVWWATLVGDTFRIPSEIMGLTFLAAGTSIPDLITSVLVARKGLGDMAVSSSIGSNIFDVAVGLPFPWLIYTILFGQVNVNSSGMICSVILLFLMLLFVIITIAAFKWRLNISMAAVMFALYFFFIACSLMLENDVIKCSSIINIFAF</sequence>
<comment type="caution">
    <text evidence="19">The sequence shown here is derived from an EMBL/GenBank/DDBJ whole genome shotgun (WGS) entry which is preliminary data.</text>
</comment>
<organism evidence="19 20">
    <name type="scientific">Dermatophagoides farinae</name>
    <name type="common">American house dust mite</name>
    <dbReference type="NCBI Taxonomy" id="6954"/>
    <lineage>
        <taxon>Eukaryota</taxon>
        <taxon>Metazoa</taxon>
        <taxon>Ecdysozoa</taxon>
        <taxon>Arthropoda</taxon>
        <taxon>Chelicerata</taxon>
        <taxon>Arachnida</taxon>
        <taxon>Acari</taxon>
        <taxon>Acariformes</taxon>
        <taxon>Sarcoptiformes</taxon>
        <taxon>Astigmata</taxon>
        <taxon>Psoroptidia</taxon>
        <taxon>Analgoidea</taxon>
        <taxon>Pyroglyphidae</taxon>
        <taxon>Dermatophagoidinae</taxon>
        <taxon>Dermatophagoides</taxon>
    </lineage>
</organism>
<dbReference type="InterPro" id="IPR004481">
    <property type="entry name" value="K/Na/Ca-exchanger"/>
</dbReference>
<proteinExistence type="inferred from homology"/>
<evidence type="ECO:0000256" key="10">
    <source>
        <dbReference type="ARBA" id="ARBA00022847"/>
    </source>
</evidence>
<accession>A0A922HTF5</accession>
<feature type="transmembrane region" description="Helical" evidence="17">
    <location>
        <begin position="223"/>
        <end position="245"/>
    </location>
</feature>
<keyword evidence="11" id="KW-0630">Potassium</keyword>
<feature type="transmembrane region" description="Helical" evidence="17">
    <location>
        <begin position="600"/>
        <end position="620"/>
    </location>
</feature>
<dbReference type="FunFam" id="1.20.1420.30:FF:000004">
    <property type="entry name" value="Sodium/potassium/calcium exchanger 2 isoform 1"/>
    <property type="match status" value="1"/>
</dbReference>
<feature type="transmembrane region" description="Helical" evidence="17">
    <location>
        <begin position="193"/>
        <end position="217"/>
    </location>
</feature>
<comment type="subcellular location">
    <subcellularLocation>
        <location evidence="1">Membrane</location>
        <topology evidence="1">Multi-pass membrane protein</topology>
    </subcellularLocation>
</comment>
<feature type="transmembrane region" description="Helical" evidence="17">
    <location>
        <begin position="567"/>
        <end position="588"/>
    </location>
</feature>
<evidence type="ECO:0000256" key="16">
    <source>
        <dbReference type="ARBA" id="ARBA00023201"/>
    </source>
</evidence>
<evidence type="ECO:0000256" key="9">
    <source>
        <dbReference type="ARBA" id="ARBA00022837"/>
    </source>
</evidence>
<feature type="transmembrane region" description="Helical" evidence="17">
    <location>
        <begin position="153"/>
        <end position="172"/>
    </location>
</feature>
<reference evidence="19" key="1">
    <citation type="submission" date="2013-05" db="EMBL/GenBank/DDBJ databases">
        <authorList>
            <person name="Yim A.K.Y."/>
            <person name="Chan T.F."/>
            <person name="Ji K.M."/>
            <person name="Liu X.Y."/>
            <person name="Zhou J.W."/>
            <person name="Li R.Q."/>
            <person name="Yang K.Y."/>
            <person name="Li J."/>
            <person name="Li M."/>
            <person name="Law P.T.W."/>
            <person name="Wu Y.L."/>
            <person name="Cai Z.L."/>
            <person name="Qin H."/>
            <person name="Bao Y."/>
            <person name="Leung R.K.K."/>
            <person name="Ng P.K.S."/>
            <person name="Zou J."/>
            <person name="Zhong X.J."/>
            <person name="Ran P.X."/>
            <person name="Zhong N.S."/>
            <person name="Liu Z.G."/>
            <person name="Tsui S.K.W."/>
        </authorList>
    </citation>
    <scope>NUCLEOTIDE SEQUENCE</scope>
    <source>
        <strain evidence="19">Derf</strain>
        <tissue evidence="19">Whole organism</tissue>
    </source>
</reference>
<feature type="transmembrane region" description="Helical" evidence="17">
    <location>
        <begin position="34"/>
        <end position="59"/>
    </location>
</feature>
<protein>
    <recommendedName>
        <fullName evidence="18">Sodium/calcium exchanger membrane region domain-containing protein</fullName>
    </recommendedName>
</protein>
<dbReference type="Proteomes" id="UP000790347">
    <property type="component" value="Unassembled WGS sequence"/>
</dbReference>
<feature type="transmembrane region" description="Helical" evidence="17">
    <location>
        <begin position="626"/>
        <end position="646"/>
    </location>
</feature>
<evidence type="ECO:0000256" key="5">
    <source>
        <dbReference type="ARBA" id="ARBA00022538"/>
    </source>
</evidence>
<keyword evidence="3" id="KW-0813">Transport</keyword>
<feature type="transmembrane region" description="Helical" evidence="17">
    <location>
        <begin position="282"/>
        <end position="301"/>
    </location>
</feature>
<dbReference type="Pfam" id="PF01699">
    <property type="entry name" value="Na_Ca_ex"/>
    <property type="match status" value="2"/>
</dbReference>
<evidence type="ECO:0000256" key="2">
    <source>
        <dbReference type="ARBA" id="ARBA00005364"/>
    </source>
</evidence>
<dbReference type="GO" id="GO:0006874">
    <property type="term" value="P:intracellular calcium ion homeostasis"/>
    <property type="evidence" value="ECO:0007669"/>
    <property type="project" value="TreeGrafter"/>
</dbReference>
<feature type="domain" description="Sodium/calcium exchanger membrane region" evidence="18">
    <location>
        <begin position="158"/>
        <end position="299"/>
    </location>
</feature>
<feature type="transmembrane region" description="Helical" evidence="17">
    <location>
        <begin position="497"/>
        <end position="520"/>
    </location>
</feature>
<reference evidence="19" key="2">
    <citation type="journal article" date="2022" name="Res Sq">
        <title>Comparative Genomics Reveals Insights into the Divergent Evolution of Astigmatic Mites and Household Pest Adaptations.</title>
        <authorList>
            <person name="Xiong Q."/>
            <person name="Wan A.T.-Y."/>
            <person name="Liu X.-Y."/>
            <person name="Fung C.S.-H."/>
            <person name="Xiao X."/>
            <person name="Malainual N."/>
            <person name="Hou J."/>
            <person name="Wang L."/>
            <person name="Wang M."/>
            <person name="Yang K."/>
            <person name="Cui Y."/>
            <person name="Leung E."/>
            <person name="Nong W."/>
            <person name="Shin S.-K."/>
            <person name="Au S."/>
            <person name="Jeong K.Y."/>
            <person name="Chew F.T."/>
            <person name="Hui J."/>
            <person name="Leung T.F."/>
            <person name="Tungtrongchitr A."/>
            <person name="Zhong N."/>
            <person name="Liu Z."/>
            <person name="Tsui S."/>
        </authorList>
    </citation>
    <scope>NUCLEOTIDE SEQUENCE</scope>
    <source>
        <strain evidence="19">Derf</strain>
        <tissue evidence="19">Whole organism</tissue>
    </source>
</reference>
<dbReference type="Gene3D" id="1.20.1420.30">
    <property type="entry name" value="NCX, central ion-binding region"/>
    <property type="match status" value="2"/>
</dbReference>
<dbReference type="GO" id="GO:0005886">
    <property type="term" value="C:plasma membrane"/>
    <property type="evidence" value="ECO:0007669"/>
    <property type="project" value="TreeGrafter"/>
</dbReference>
<dbReference type="AlphaFoldDB" id="A0A922HTF5"/>
<keyword evidence="16" id="KW-0739">Sodium transport</keyword>
<dbReference type="GO" id="GO:0008273">
    <property type="term" value="F:calcium, potassium:sodium antiporter activity"/>
    <property type="evidence" value="ECO:0007669"/>
    <property type="project" value="TreeGrafter"/>
</dbReference>
<feature type="domain" description="Sodium/calcium exchanger membrane region" evidence="18">
    <location>
        <begin position="499"/>
        <end position="644"/>
    </location>
</feature>
<feature type="transmembrane region" description="Helical" evidence="17">
    <location>
        <begin position="532"/>
        <end position="555"/>
    </location>
</feature>
<evidence type="ECO:0000256" key="12">
    <source>
        <dbReference type="ARBA" id="ARBA00022989"/>
    </source>
</evidence>
<evidence type="ECO:0000256" key="14">
    <source>
        <dbReference type="ARBA" id="ARBA00023065"/>
    </source>
</evidence>
<keyword evidence="9" id="KW-0106">Calcium</keyword>
<evidence type="ECO:0000313" key="20">
    <source>
        <dbReference type="Proteomes" id="UP000790347"/>
    </source>
</evidence>
<evidence type="ECO:0000256" key="11">
    <source>
        <dbReference type="ARBA" id="ARBA00022958"/>
    </source>
</evidence>
<comment type="similarity">
    <text evidence="2">Belongs to the Ca(2+):cation antiporter (CaCA) (TC 2.A.19) family. SLC24A subfamily.</text>
</comment>
<keyword evidence="15 17" id="KW-0472">Membrane</keyword>
<keyword evidence="12 17" id="KW-1133">Transmembrane helix</keyword>
<keyword evidence="13" id="KW-0915">Sodium</keyword>
<dbReference type="GO" id="GO:0015293">
    <property type="term" value="F:symporter activity"/>
    <property type="evidence" value="ECO:0007669"/>
    <property type="project" value="UniProtKB-KW"/>
</dbReference>
<keyword evidence="10" id="KW-0769">Symport</keyword>
<evidence type="ECO:0000313" key="19">
    <source>
        <dbReference type="EMBL" id="KAH9505902.1"/>
    </source>
</evidence>
<evidence type="ECO:0000256" key="4">
    <source>
        <dbReference type="ARBA" id="ARBA00022449"/>
    </source>
</evidence>
<evidence type="ECO:0000256" key="15">
    <source>
        <dbReference type="ARBA" id="ARBA00023136"/>
    </source>
</evidence>